<dbReference type="PRINTS" id="PR00100">
    <property type="entry name" value="AOTCASE"/>
</dbReference>
<dbReference type="InterPro" id="IPR006132">
    <property type="entry name" value="Asp/Orn_carbamoyltranf_P-bd"/>
</dbReference>
<feature type="binding site" evidence="7">
    <location>
        <position position="135"/>
    </location>
    <ligand>
        <name>carbamoyl phosphate</name>
        <dbReference type="ChEBI" id="CHEBI:58228"/>
    </ligand>
</feature>
<evidence type="ECO:0000256" key="2">
    <source>
        <dbReference type="ARBA" id="ARBA00008896"/>
    </source>
</evidence>
<comment type="similarity">
    <text evidence="2 7">Belongs to the aspartate/ornithine carbamoyltransferase superfamily. ATCase family.</text>
</comment>
<feature type="binding site" evidence="7">
    <location>
        <position position="138"/>
    </location>
    <ligand>
        <name>carbamoyl phosphate</name>
        <dbReference type="ChEBI" id="CHEBI:58228"/>
    </ligand>
</feature>
<evidence type="ECO:0000313" key="10">
    <source>
        <dbReference type="EMBL" id="AIF11207.1"/>
    </source>
</evidence>
<dbReference type="GO" id="GO:0006520">
    <property type="term" value="P:amino acid metabolic process"/>
    <property type="evidence" value="ECO:0007669"/>
    <property type="project" value="InterPro"/>
</dbReference>
<dbReference type="Gene3D" id="3.40.50.1370">
    <property type="entry name" value="Aspartate/ornithine carbamoyltransferase"/>
    <property type="match status" value="2"/>
</dbReference>
<dbReference type="Pfam" id="PF02729">
    <property type="entry name" value="OTCace_N"/>
    <property type="match status" value="1"/>
</dbReference>
<dbReference type="EC" id="2.1.3.2" evidence="7"/>
<protein>
    <recommendedName>
        <fullName evidence="7">Aspartate carbamoyltransferase</fullName>
        <ecNumber evidence="7">2.1.3.2</ecNumber>
    </recommendedName>
    <alternativeName>
        <fullName evidence="7">Aspartate transcarbamylase</fullName>
        <shortName evidence="7">ATCase</shortName>
    </alternativeName>
</protein>
<evidence type="ECO:0000256" key="3">
    <source>
        <dbReference type="ARBA" id="ARBA00022679"/>
    </source>
</evidence>
<feature type="binding site" evidence="7">
    <location>
        <position position="168"/>
    </location>
    <ligand>
        <name>L-aspartate</name>
        <dbReference type="ChEBI" id="CHEBI:29991"/>
    </ligand>
</feature>
<feature type="binding site" evidence="7">
    <location>
        <position position="86"/>
    </location>
    <ligand>
        <name>L-aspartate</name>
        <dbReference type="ChEBI" id="CHEBI:29991"/>
    </ligand>
</feature>
<dbReference type="NCBIfam" id="TIGR00670">
    <property type="entry name" value="asp_carb_tr"/>
    <property type="match status" value="1"/>
</dbReference>
<dbReference type="PROSITE" id="PS00097">
    <property type="entry name" value="CARBAMOYLTRANSFERASE"/>
    <property type="match status" value="1"/>
</dbReference>
<dbReference type="FunFam" id="3.40.50.1370:FF:000021">
    <property type="entry name" value="Aspartate carbamoyltransferase"/>
    <property type="match status" value="1"/>
</dbReference>
<dbReference type="NCBIfam" id="NF002032">
    <property type="entry name" value="PRK00856.1"/>
    <property type="match status" value="1"/>
</dbReference>
<dbReference type="PANTHER" id="PTHR45753:SF6">
    <property type="entry name" value="ASPARTATE CARBAMOYLTRANSFERASE"/>
    <property type="match status" value="1"/>
</dbReference>
<dbReference type="EMBL" id="KF900911">
    <property type="protein sequence ID" value="AIF11207.1"/>
    <property type="molecule type" value="Genomic_DNA"/>
</dbReference>
<dbReference type="InterPro" id="IPR006131">
    <property type="entry name" value="Asp_carbamoyltransf_Asp/Orn-bd"/>
</dbReference>
<dbReference type="GO" id="GO:0016597">
    <property type="term" value="F:amino acid binding"/>
    <property type="evidence" value="ECO:0007669"/>
    <property type="project" value="InterPro"/>
</dbReference>
<feature type="binding site" evidence="7">
    <location>
        <position position="58"/>
    </location>
    <ligand>
        <name>carbamoyl phosphate</name>
        <dbReference type="ChEBI" id="CHEBI:58228"/>
    </ligand>
</feature>
<feature type="domain" description="Aspartate/ornithine carbamoyltransferase carbamoyl-P binding" evidence="9">
    <location>
        <begin position="7"/>
        <end position="147"/>
    </location>
</feature>
<keyword evidence="3 7" id="KW-0808">Transferase</keyword>
<feature type="binding site" evidence="7">
    <location>
        <position position="268"/>
    </location>
    <ligand>
        <name>carbamoyl phosphate</name>
        <dbReference type="ChEBI" id="CHEBI:58228"/>
    </ligand>
</feature>
<dbReference type="Pfam" id="PF00185">
    <property type="entry name" value="OTCace"/>
    <property type="match status" value="1"/>
</dbReference>
<evidence type="ECO:0000256" key="5">
    <source>
        <dbReference type="ARBA" id="ARBA00043884"/>
    </source>
</evidence>
<dbReference type="AlphaFoldDB" id="A0A075H9Q6"/>
<keyword evidence="4 7" id="KW-0665">Pyrimidine biosynthesis</keyword>
<evidence type="ECO:0000259" key="9">
    <source>
        <dbReference type="Pfam" id="PF02729"/>
    </source>
</evidence>
<evidence type="ECO:0000256" key="7">
    <source>
        <dbReference type="HAMAP-Rule" id="MF_00001"/>
    </source>
</evidence>
<dbReference type="GO" id="GO:0044205">
    <property type="term" value="P:'de novo' UMP biosynthetic process"/>
    <property type="evidence" value="ECO:0007669"/>
    <property type="project" value="UniProtKB-UniRule"/>
</dbReference>
<name>A0A075H9Q6_9ARCH</name>
<dbReference type="SUPFAM" id="SSF53671">
    <property type="entry name" value="Aspartate/ornithine carbamoyltransferase"/>
    <property type="match status" value="1"/>
</dbReference>
<evidence type="ECO:0000259" key="8">
    <source>
        <dbReference type="Pfam" id="PF00185"/>
    </source>
</evidence>
<feature type="binding site" evidence="7">
    <location>
        <position position="228"/>
    </location>
    <ligand>
        <name>L-aspartate</name>
        <dbReference type="ChEBI" id="CHEBI:29991"/>
    </ligand>
</feature>
<evidence type="ECO:0000256" key="1">
    <source>
        <dbReference type="ARBA" id="ARBA00004852"/>
    </source>
</evidence>
<organism evidence="10">
    <name type="scientific">uncultured marine thaumarchaeote KM3_51_A05</name>
    <dbReference type="NCBI Taxonomy" id="1456173"/>
    <lineage>
        <taxon>Archaea</taxon>
        <taxon>Nitrososphaerota</taxon>
        <taxon>environmental samples</taxon>
    </lineage>
</organism>
<feature type="domain" description="Aspartate/ornithine carbamoyltransferase Asp/Orn-binding" evidence="8">
    <location>
        <begin position="154"/>
        <end position="301"/>
    </location>
</feature>
<dbReference type="HAMAP" id="MF_00001">
    <property type="entry name" value="Asp_carb_tr"/>
    <property type="match status" value="1"/>
</dbReference>
<comment type="subunit">
    <text evidence="7">Heterooligomer of catalytic and regulatory chains.</text>
</comment>
<feature type="binding site" evidence="7">
    <location>
        <position position="107"/>
    </location>
    <ligand>
        <name>carbamoyl phosphate</name>
        <dbReference type="ChEBI" id="CHEBI:58228"/>
    </ligand>
</feature>
<accession>A0A075H9Q6</accession>
<dbReference type="GO" id="GO:0006207">
    <property type="term" value="P:'de novo' pyrimidine nucleobase biosynthetic process"/>
    <property type="evidence" value="ECO:0007669"/>
    <property type="project" value="InterPro"/>
</dbReference>
<dbReference type="PANTHER" id="PTHR45753">
    <property type="entry name" value="ORNITHINE CARBAMOYLTRANSFERASE, MITOCHONDRIAL"/>
    <property type="match status" value="1"/>
</dbReference>
<feature type="binding site" evidence="7">
    <location>
        <position position="57"/>
    </location>
    <ligand>
        <name>carbamoyl phosphate</name>
        <dbReference type="ChEBI" id="CHEBI:58228"/>
    </ligand>
</feature>
<reference evidence="10" key="1">
    <citation type="journal article" date="2014" name="Genome Biol. Evol.">
        <title>Pangenome evidence for extensive interdomain horizontal transfer affecting lineage core and shell genes in uncultured planktonic thaumarchaeota and euryarchaeota.</title>
        <authorList>
            <person name="Deschamps P."/>
            <person name="Zivanovic Y."/>
            <person name="Moreira D."/>
            <person name="Rodriguez-Valera F."/>
            <person name="Lopez-Garcia P."/>
        </authorList>
    </citation>
    <scope>NUCLEOTIDE SEQUENCE</scope>
</reference>
<dbReference type="UniPathway" id="UPA00070">
    <property type="reaction ID" value="UER00116"/>
</dbReference>
<proteinExistence type="inferred from homology"/>
<dbReference type="GO" id="GO:0004070">
    <property type="term" value="F:aspartate carbamoyltransferase activity"/>
    <property type="evidence" value="ECO:0007669"/>
    <property type="project" value="UniProtKB-UniRule"/>
</dbReference>
<dbReference type="InterPro" id="IPR006130">
    <property type="entry name" value="Asp/Orn_carbamoylTrfase"/>
</dbReference>
<dbReference type="PRINTS" id="PR00101">
    <property type="entry name" value="ATCASE"/>
</dbReference>
<comment type="function">
    <text evidence="5 7">Catalyzes the condensation of carbamoyl phosphate and aspartate to form carbamoyl aspartate and inorganic phosphate, the committed step in the de novo pyrimidine nucleotide biosynthesis pathway.</text>
</comment>
<evidence type="ECO:0000256" key="4">
    <source>
        <dbReference type="ARBA" id="ARBA00022975"/>
    </source>
</evidence>
<dbReference type="InterPro" id="IPR002082">
    <property type="entry name" value="Asp_carbamoyltransf"/>
</dbReference>
<comment type="catalytic activity">
    <reaction evidence="6 7">
        <text>carbamoyl phosphate + L-aspartate = N-carbamoyl-L-aspartate + phosphate + H(+)</text>
        <dbReference type="Rhea" id="RHEA:20013"/>
        <dbReference type="ChEBI" id="CHEBI:15378"/>
        <dbReference type="ChEBI" id="CHEBI:29991"/>
        <dbReference type="ChEBI" id="CHEBI:32814"/>
        <dbReference type="ChEBI" id="CHEBI:43474"/>
        <dbReference type="ChEBI" id="CHEBI:58228"/>
        <dbReference type="EC" id="2.1.3.2"/>
    </reaction>
</comment>
<dbReference type="InterPro" id="IPR036901">
    <property type="entry name" value="Asp/Orn_carbamoylTrfase_sf"/>
</dbReference>
<evidence type="ECO:0000256" key="6">
    <source>
        <dbReference type="ARBA" id="ARBA00048859"/>
    </source>
</evidence>
<gene>
    <name evidence="10" type="primary">PYR2</name>
    <name evidence="7 10" type="synonym">pyrB</name>
</gene>
<sequence>MNEFYNKDIISIKDFSKDQLEKIFTSTDKMIQLDSSQRREICKGKTLGYLFYEPSTRTRLSFDSAMASIGGNSLGISNISSSSTQKGESLADTVKIMSIYSDILVLRHTLDGSSRFASEISDKPVINAGSGTEEHPTQAIQDLYTIKKEKKKIDGLKIGIVGDLKYGRTVYSLLYGLGNYDVDVRLISPESLRIRSDSTYDIKKNIDFTESTKLEDHIDDLDVLYVTRIQKERFPDEEEYLKVKGSYVVGEDLVNQMKDDSIILHPLPRIDEISTEVDKTKNAKYFQQAEYGKYTRATLLGLMLNENGF</sequence>
<comment type="pathway">
    <text evidence="1 7">Pyrimidine metabolism; UMP biosynthesis via de novo pathway; (S)-dihydroorotate from bicarbonate: step 2/3.</text>
</comment>
<feature type="binding site" evidence="7">
    <location>
        <position position="267"/>
    </location>
    <ligand>
        <name>carbamoyl phosphate</name>
        <dbReference type="ChEBI" id="CHEBI:58228"/>
    </ligand>
</feature>